<evidence type="ECO:0000313" key="3">
    <source>
        <dbReference type="EMBL" id="ADV50416.1"/>
    </source>
</evidence>
<feature type="coiled-coil region" evidence="1">
    <location>
        <begin position="205"/>
        <end position="239"/>
    </location>
</feature>
<evidence type="ECO:0000313" key="4">
    <source>
        <dbReference type="Proteomes" id="UP000008634"/>
    </source>
</evidence>
<dbReference type="EMBL" id="CP002453">
    <property type="protein sequence ID" value="ADV50416.1"/>
    <property type="molecule type" value="Genomic_DNA"/>
</dbReference>
<feature type="chain" id="PRO_5003212727" evidence="2">
    <location>
        <begin position="23"/>
        <end position="243"/>
    </location>
</feature>
<keyword evidence="1" id="KW-0175">Coiled coil</keyword>
<dbReference type="HOGENOM" id="CLU_044440_3_0_10"/>
<dbReference type="OrthoDB" id="658938at2"/>
<keyword evidence="2" id="KW-0732">Signal</keyword>
<gene>
    <name evidence="3" type="ordered locus">Celal_3142</name>
</gene>
<dbReference type="KEGG" id="cao:Celal_3142"/>
<dbReference type="AlphaFoldDB" id="E6X474"/>
<keyword evidence="4" id="KW-1185">Reference proteome</keyword>
<organism evidence="3 4">
    <name type="scientific">Cellulophaga algicola (strain DSM 14237 / IC166 / ACAM 630)</name>
    <dbReference type="NCBI Taxonomy" id="688270"/>
    <lineage>
        <taxon>Bacteria</taxon>
        <taxon>Pseudomonadati</taxon>
        <taxon>Bacteroidota</taxon>
        <taxon>Flavobacteriia</taxon>
        <taxon>Flavobacteriales</taxon>
        <taxon>Flavobacteriaceae</taxon>
        <taxon>Cellulophaga</taxon>
    </lineage>
</organism>
<evidence type="ECO:0000256" key="1">
    <source>
        <dbReference type="SAM" id="Coils"/>
    </source>
</evidence>
<dbReference type="eggNOG" id="COG1044">
    <property type="taxonomic scope" value="Bacteria"/>
</dbReference>
<proteinExistence type="predicted"/>
<protein>
    <submittedName>
        <fullName evidence="3">Uncharacterized protein</fullName>
    </submittedName>
</protein>
<reference evidence="3 4" key="1">
    <citation type="journal article" date="2010" name="Stand. Genomic Sci.">
        <title>Complete genome sequence of Cellulophaga algicola type strain (IC166).</title>
        <authorList>
            <person name="Abt B."/>
            <person name="Lu M."/>
            <person name="Misra M."/>
            <person name="Han C."/>
            <person name="Nolan M."/>
            <person name="Lucas S."/>
            <person name="Hammon N."/>
            <person name="Deshpande S."/>
            <person name="Cheng J.F."/>
            <person name="Tapia R."/>
            <person name="Goodwin L."/>
            <person name="Pitluck S."/>
            <person name="Liolios K."/>
            <person name="Pagani I."/>
            <person name="Ivanova N."/>
            <person name="Mavromatis K."/>
            <person name="Ovchinikova G."/>
            <person name="Pati A."/>
            <person name="Chen A."/>
            <person name="Palaniappan K."/>
            <person name="Land M."/>
            <person name="Hauser L."/>
            <person name="Chang Y.J."/>
            <person name="Jeffries C.D."/>
            <person name="Detter J.C."/>
            <person name="Brambilla E."/>
            <person name="Rohde M."/>
            <person name="Tindall B.J."/>
            <person name="Goker M."/>
            <person name="Woyke T."/>
            <person name="Bristow J."/>
            <person name="Eisen J.A."/>
            <person name="Markowitz V."/>
            <person name="Hugenholtz P."/>
            <person name="Kyrpides N.C."/>
            <person name="Klenk H.P."/>
            <person name="Lapidus A."/>
        </authorList>
    </citation>
    <scope>NUCLEOTIDE SEQUENCE [LARGE SCALE GENOMIC DNA]</scope>
    <source>
        <strain evidence="4">DSM 14237 / IC166 / ACAM 630</strain>
    </source>
</reference>
<dbReference type="STRING" id="688270.Celal_3142"/>
<evidence type="ECO:0000256" key="2">
    <source>
        <dbReference type="SAM" id="SignalP"/>
    </source>
</evidence>
<name>E6X474_CELAD</name>
<feature type="signal peptide" evidence="2">
    <location>
        <begin position="1"/>
        <end position="22"/>
    </location>
</feature>
<dbReference type="RefSeq" id="WP_013551879.1">
    <property type="nucleotide sequence ID" value="NC_014934.1"/>
</dbReference>
<sequence>MKFLAFYIFLLSFISATGQWTANSNGLYTSQKVGINTTSPKASLEIVSTVNGKSLSLYGNNRDIDFYMGHSNYSYGYYLRYAGTKSGNENSLELWTNNLEGTDILSYKIKQTGNISFYQKVGIGTEDTGNHKLAIEGSVGAREVVVEGDGWSDFVFKENYKLPTLDSVQSYITKNGHLKDIPSAKDIENNGIPLGKMDSKLLQKIEELTLYILELNNNLKKQEKEIESLKIENNNIQKLISKN</sequence>
<accession>E6X474</accession>
<dbReference type="Proteomes" id="UP000008634">
    <property type="component" value="Chromosome"/>
</dbReference>